<dbReference type="AlphaFoldDB" id="A0A6J6WU69"/>
<keyword evidence="7" id="KW-0227">DNA damage</keyword>
<dbReference type="GO" id="GO:0003677">
    <property type="term" value="F:DNA binding"/>
    <property type="evidence" value="ECO:0007669"/>
    <property type="project" value="InterPro"/>
</dbReference>
<evidence type="ECO:0000256" key="1">
    <source>
        <dbReference type="ARBA" id="ARBA00001946"/>
    </source>
</evidence>
<dbReference type="PROSITE" id="PS50172">
    <property type="entry name" value="BRCT"/>
    <property type="match status" value="1"/>
</dbReference>
<dbReference type="Pfam" id="PF00533">
    <property type="entry name" value="BRCT"/>
    <property type="match status" value="1"/>
</dbReference>
<protein>
    <recommendedName>
        <fullName evidence="3">DNA ligase (NAD(+))</fullName>
        <ecNumber evidence="3">6.5.1.2</ecNumber>
    </recommendedName>
</protein>
<keyword evidence="5" id="KW-0235">DNA replication</keyword>
<dbReference type="Gene3D" id="1.10.287.610">
    <property type="entry name" value="Helix hairpin bin"/>
    <property type="match status" value="1"/>
</dbReference>
<dbReference type="SMART" id="SM00278">
    <property type="entry name" value="HhH1"/>
    <property type="match status" value="3"/>
</dbReference>
<dbReference type="CDD" id="cd00114">
    <property type="entry name" value="LIGANc"/>
    <property type="match status" value="1"/>
</dbReference>
<evidence type="ECO:0000256" key="2">
    <source>
        <dbReference type="ARBA" id="ARBA00004067"/>
    </source>
</evidence>
<dbReference type="GO" id="GO:0005829">
    <property type="term" value="C:cytosol"/>
    <property type="evidence" value="ECO:0007669"/>
    <property type="project" value="TreeGrafter"/>
</dbReference>
<dbReference type="FunFam" id="2.40.50.140:FF:000012">
    <property type="entry name" value="DNA ligase"/>
    <property type="match status" value="1"/>
</dbReference>
<dbReference type="PANTHER" id="PTHR23389:SF9">
    <property type="entry name" value="DNA LIGASE"/>
    <property type="match status" value="1"/>
</dbReference>
<dbReference type="NCBIfam" id="NF005932">
    <property type="entry name" value="PRK07956.1"/>
    <property type="match status" value="1"/>
</dbReference>
<dbReference type="InterPro" id="IPR004150">
    <property type="entry name" value="NAD_DNA_ligase_OB"/>
</dbReference>
<dbReference type="InterPro" id="IPR001357">
    <property type="entry name" value="BRCT_dom"/>
</dbReference>
<dbReference type="InterPro" id="IPR013839">
    <property type="entry name" value="DNAligase_adenylation"/>
</dbReference>
<evidence type="ECO:0000259" key="13">
    <source>
        <dbReference type="PROSITE" id="PS50172"/>
    </source>
</evidence>
<keyword evidence="11" id="KW-0234">DNA repair</keyword>
<dbReference type="InterPro" id="IPR010994">
    <property type="entry name" value="RuvA_2-like"/>
</dbReference>
<dbReference type="Gene3D" id="1.10.150.20">
    <property type="entry name" value="5' to 3' exonuclease, C-terminal subdomain"/>
    <property type="match status" value="2"/>
</dbReference>
<comment type="function">
    <text evidence="2">DNA ligase that catalyzes the formation of phosphodiester linkages between 5'-phosphoryl and 3'-hydroxyl groups in double-stranded DNA using NAD as a coenzyme and as the energy source for the reaction. It is essential for DNA replication and repair of damaged DNA.</text>
</comment>
<dbReference type="SUPFAM" id="SSF56091">
    <property type="entry name" value="DNA ligase/mRNA capping enzyme, catalytic domain"/>
    <property type="match status" value="1"/>
</dbReference>
<organism evidence="14">
    <name type="scientific">freshwater metagenome</name>
    <dbReference type="NCBI Taxonomy" id="449393"/>
    <lineage>
        <taxon>unclassified sequences</taxon>
        <taxon>metagenomes</taxon>
        <taxon>ecological metagenomes</taxon>
    </lineage>
</organism>
<dbReference type="SMART" id="SM00532">
    <property type="entry name" value="LIGANc"/>
    <property type="match status" value="1"/>
</dbReference>
<evidence type="ECO:0000313" key="14">
    <source>
        <dbReference type="EMBL" id="CAB4786814.1"/>
    </source>
</evidence>
<dbReference type="SMART" id="SM00292">
    <property type="entry name" value="BRCT"/>
    <property type="match status" value="1"/>
</dbReference>
<comment type="catalytic activity">
    <reaction evidence="12">
        <text>NAD(+) + (deoxyribonucleotide)n-3'-hydroxyl + 5'-phospho-(deoxyribonucleotide)m = (deoxyribonucleotide)n+m + AMP + beta-nicotinamide D-nucleotide.</text>
        <dbReference type="EC" id="6.5.1.2"/>
    </reaction>
</comment>
<keyword evidence="6" id="KW-0479">Metal-binding</keyword>
<dbReference type="GO" id="GO:0006281">
    <property type="term" value="P:DNA repair"/>
    <property type="evidence" value="ECO:0007669"/>
    <property type="project" value="UniProtKB-KW"/>
</dbReference>
<keyword evidence="9" id="KW-0460">Magnesium</keyword>
<dbReference type="InterPro" id="IPR036420">
    <property type="entry name" value="BRCT_dom_sf"/>
</dbReference>
<reference evidence="14" key="1">
    <citation type="submission" date="2020-05" db="EMBL/GenBank/DDBJ databases">
        <authorList>
            <person name="Chiriac C."/>
            <person name="Salcher M."/>
            <person name="Ghai R."/>
            <person name="Kavagutti S V."/>
        </authorList>
    </citation>
    <scope>NUCLEOTIDE SEQUENCE</scope>
</reference>
<evidence type="ECO:0000256" key="5">
    <source>
        <dbReference type="ARBA" id="ARBA00022705"/>
    </source>
</evidence>
<evidence type="ECO:0000256" key="12">
    <source>
        <dbReference type="ARBA" id="ARBA00034005"/>
    </source>
</evidence>
<keyword evidence="10" id="KW-0520">NAD</keyword>
<feature type="domain" description="BRCT" evidence="13">
    <location>
        <begin position="592"/>
        <end position="675"/>
    </location>
</feature>
<evidence type="ECO:0000256" key="10">
    <source>
        <dbReference type="ARBA" id="ARBA00023027"/>
    </source>
</evidence>
<evidence type="ECO:0000256" key="7">
    <source>
        <dbReference type="ARBA" id="ARBA00022763"/>
    </source>
</evidence>
<dbReference type="InterPro" id="IPR003583">
    <property type="entry name" value="Hlx-hairpin-Hlx_DNA-bd_motif"/>
</dbReference>
<keyword evidence="8" id="KW-0862">Zinc</keyword>
<keyword evidence="4" id="KW-0436">Ligase</keyword>
<dbReference type="HAMAP" id="MF_01588">
    <property type="entry name" value="DNA_ligase_A"/>
    <property type="match status" value="1"/>
</dbReference>
<dbReference type="GO" id="GO:0046872">
    <property type="term" value="F:metal ion binding"/>
    <property type="evidence" value="ECO:0007669"/>
    <property type="project" value="UniProtKB-KW"/>
</dbReference>
<evidence type="ECO:0000256" key="8">
    <source>
        <dbReference type="ARBA" id="ARBA00022833"/>
    </source>
</evidence>
<sequence>MTTPAKRVEELREQIAFHSERYFVEDSPVIPDADYDQMVKELIGLEAAHPELVVESSPSLRVGAPTSTAFSPVSHGQPMLSLDNVFDEAELREWSERLVKSLGRDDVEFSIEPKIDGLALSILYVDGQYSVSATRGDGRIGEDVTANVATMASVPQALNGVKSTGRLEVRGEVYIDKVAFGQLNASLAQAGERLFANPRNTAAGSLRQKDPVATARRPLSFLAYQLVVLEGHEELASITGHDQALAALDRFGFSVAPTVQHVRGELAMVEASGWFETHRHDLPYEIDGVVIKATRLADRDLLGSTSRAPRWAIARKLPPEERTTKLLSIEVSIGRTGRATPYAVLEPVVVAGSTVSMATLHNQDQVRAKDVRPGDVVIVRKAGDVIPEVVAHVPSPGAVRAPEWEFPQACPECQGVLERTGEESDTYCVNPACPAQTREQIVHFASRSAMDIEGLGEQRVVQLLTSGLIRDVADLYELRVESLQELEGLGLLSATALVEAIALSHSQPLSRVLIGLGIRHVGPVAARSIAATFPTMPELLHASSDDLAAVDGVGAVIAASVVTFMEDPENRTLLERLETSGLALREPEVINTVAQTLVGKAVVVTGSLEGYSRDGAEAAIISRGGTSPGSVSKKTFCVVVGEAPGASKVTKAAELGIPVVTAEGFASLLETGEFS</sequence>
<evidence type="ECO:0000256" key="6">
    <source>
        <dbReference type="ARBA" id="ARBA00022723"/>
    </source>
</evidence>
<dbReference type="GO" id="GO:0006260">
    <property type="term" value="P:DNA replication"/>
    <property type="evidence" value="ECO:0007669"/>
    <property type="project" value="UniProtKB-KW"/>
</dbReference>
<dbReference type="CDD" id="cd17748">
    <property type="entry name" value="BRCT_DNA_ligase_like"/>
    <property type="match status" value="1"/>
</dbReference>
<gene>
    <name evidence="14" type="ORF">UFOPK2958_00878</name>
</gene>
<dbReference type="SUPFAM" id="SSF47781">
    <property type="entry name" value="RuvA domain 2-like"/>
    <property type="match status" value="1"/>
</dbReference>
<name>A0A6J6WU69_9ZZZZ</name>
<dbReference type="Gene3D" id="3.30.470.30">
    <property type="entry name" value="DNA ligase/mRNA capping enzyme"/>
    <property type="match status" value="1"/>
</dbReference>
<dbReference type="Gene3D" id="2.40.50.140">
    <property type="entry name" value="Nucleic acid-binding proteins"/>
    <property type="match status" value="1"/>
</dbReference>
<evidence type="ECO:0000256" key="11">
    <source>
        <dbReference type="ARBA" id="ARBA00023204"/>
    </source>
</evidence>
<dbReference type="Gene3D" id="6.20.10.30">
    <property type="match status" value="1"/>
</dbReference>
<dbReference type="SUPFAM" id="SSF50249">
    <property type="entry name" value="Nucleic acid-binding proteins"/>
    <property type="match status" value="1"/>
</dbReference>
<evidence type="ECO:0000256" key="9">
    <source>
        <dbReference type="ARBA" id="ARBA00022842"/>
    </source>
</evidence>
<dbReference type="EMBL" id="CAFAAB010000094">
    <property type="protein sequence ID" value="CAB4786814.1"/>
    <property type="molecule type" value="Genomic_DNA"/>
</dbReference>
<dbReference type="GO" id="GO:0003911">
    <property type="term" value="F:DNA ligase (NAD+) activity"/>
    <property type="evidence" value="ECO:0007669"/>
    <property type="project" value="UniProtKB-EC"/>
</dbReference>
<dbReference type="InterPro" id="IPR013840">
    <property type="entry name" value="DNAligase_N"/>
</dbReference>
<dbReference type="InterPro" id="IPR004149">
    <property type="entry name" value="Znf_DNAligase_C4"/>
</dbReference>
<evidence type="ECO:0000256" key="4">
    <source>
        <dbReference type="ARBA" id="ARBA00022598"/>
    </source>
</evidence>
<evidence type="ECO:0000256" key="3">
    <source>
        <dbReference type="ARBA" id="ARBA00012722"/>
    </source>
</evidence>
<dbReference type="Pfam" id="PF14520">
    <property type="entry name" value="HHH_5"/>
    <property type="match status" value="1"/>
</dbReference>
<dbReference type="FunFam" id="1.10.150.20:FF:000006">
    <property type="entry name" value="DNA ligase"/>
    <property type="match status" value="1"/>
</dbReference>
<dbReference type="FunFam" id="1.10.150.20:FF:000007">
    <property type="entry name" value="DNA ligase"/>
    <property type="match status" value="1"/>
</dbReference>
<proteinExistence type="inferred from homology"/>
<dbReference type="Pfam" id="PF03119">
    <property type="entry name" value="DNA_ligase_ZBD"/>
    <property type="match status" value="1"/>
</dbReference>
<dbReference type="Pfam" id="PF03120">
    <property type="entry name" value="OB_DNA_ligase"/>
    <property type="match status" value="1"/>
</dbReference>
<dbReference type="InterPro" id="IPR012340">
    <property type="entry name" value="NA-bd_OB-fold"/>
</dbReference>
<dbReference type="EC" id="6.5.1.2" evidence="3"/>
<dbReference type="PANTHER" id="PTHR23389">
    <property type="entry name" value="CHROMOSOME TRANSMISSION FIDELITY FACTOR 18"/>
    <property type="match status" value="1"/>
</dbReference>
<dbReference type="Pfam" id="PF01653">
    <property type="entry name" value="DNA_ligase_aden"/>
    <property type="match status" value="1"/>
</dbReference>
<accession>A0A6J6WU69</accession>
<dbReference type="SUPFAM" id="SSF52113">
    <property type="entry name" value="BRCT domain"/>
    <property type="match status" value="1"/>
</dbReference>
<dbReference type="InterPro" id="IPR001679">
    <property type="entry name" value="DNA_ligase"/>
</dbReference>
<dbReference type="PIRSF" id="PIRSF001604">
    <property type="entry name" value="LigA"/>
    <property type="match status" value="1"/>
</dbReference>
<dbReference type="Pfam" id="PF12826">
    <property type="entry name" value="HHH_2"/>
    <property type="match status" value="1"/>
</dbReference>
<comment type="cofactor">
    <cofactor evidence="1">
        <name>Mg(2+)</name>
        <dbReference type="ChEBI" id="CHEBI:18420"/>
    </cofactor>
</comment>
<dbReference type="NCBIfam" id="TIGR00575">
    <property type="entry name" value="dnlj"/>
    <property type="match status" value="1"/>
</dbReference>
<dbReference type="InterPro" id="IPR041663">
    <property type="entry name" value="DisA/LigA_HHH"/>
</dbReference>
<dbReference type="Gene3D" id="3.40.50.10190">
    <property type="entry name" value="BRCT domain"/>
    <property type="match status" value="1"/>
</dbReference>